<name>A0A6C0I757_9ZZZZ</name>
<sequence>MKKTEKLWLSCVMFCKVFSLRNVLRNVLKRGDTIDLV</sequence>
<proteinExistence type="predicted"/>
<reference evidence="1" key="1">
    <citation type="journal article" date="2020" name="Nature">
        <title>Giant virus diversity and host interactions through global metagenomics.</title>
        <authorList>
            <person name="Schulz F."/>
            <person name="Roux S."/>
            <person name="Paez-Espino D."/>
            <person name="Jungbluth S."/>
            <person name="Walsh D.A."/>
            <person name="Denef V.J."/>
            <person name="McMahon K.D."/>
            <person name="Konstantinidis K.T."/>
            <person name="Eloe-Fadrosh E.A."/>
            <person name="Kyrpides N.C."/>
            <person name="Woyke T."/>
        </authorList>
    </citation>
    <scope>NUCLEOTIDE SEQUENCE</scope>
    <source>
        <strain evidence="1">GVMAG-M-3300023184-51</strain>
    </source>
</reference>
<dbReference type="AlphaFoldDB" id="A0A6C0I757"/>
<organism evidence="1">
    <name type="scientific">viral metagenome</name>
    <dbReference type="NCBI Taxonomy" id="1070528"/>
    <lineage>
        <taxon>unclassified sequences</taxon>
        <taxon>metagenomes</taxon>
        <taxon>organismal metagenomes</taxon>
    </lineage>
</organism>
<dbReference type="EMBL" id="MN740124">
    <property type="protein sequence ID" value="QHT88821.1"/>
    <property type="molecule type" value="Genomic_DNA"/>
</dbReference>
<accession>A0A6C0I757</accession>
<protein>
    <submittedName>
        <fullName evidence="1">Uncharacterized protein</fullName>
    </submittedName>
</protein>
<evidence type="ECO:0000313" key="1">
    <source>
        <dbReference type="EMBL" id="QHT88821.1"/>
    </source>
</evidence>